<protein>
    <submittedName>
        <fullName evidence="1">Uncharacterized protein</fullName>
    </submittedName>
</protein>
<dbReference type="EMBL" id="NESQ01000022">
    <property type="protein sequence ID" value="PUU82775.1"/>
    <property type="molecule type" value="Genomic_DNA"/>
</dbReference>
<dbReference type="Proteomes" id="UP000244722">
    <property type="component" value="Unassembled WGS sequence"/>
</dbReference>
<accession>A0A2T7A533</accession>
<name>A0A2T7A533_TUBBO</name>
<proteinExistence type="predicted"/>
<organism evidence="1 2">
    <name type="scientific">Tuber borchii</name>
    <name type="common">White truffle</name>
    <dbReference type="NCBI Taxonomy" id="42251"/>
    <lineage>
        <taxon>Eukaryota</taxon>
        <taxon>Fungi</taxon>
        <taxon>Dikarya</taxon>
        <taxon>Ascomycota</taxon>
        <taxon>Pezizomycotina</taxon>
        <taxon>Pezizomycetes</taxon>
        <taxon>Pezizales</taxon>
        <taxon>Tuberaceae</taxon>
        <taxon>Tuber</taxon>
    </lineage>
</organism>
<evidence type="ECO:0000313" key="1">
    <source>
        <dbReference type="EMBL" id="PUU82775.1"/>
    </source>
</evidence>
<sequence length="122" mass="13365">MVAQAVGRCVFGIATAATVTAGSPSHEVMVDARRNEHCLTDEPYHSRQLFPLGLIFTDVPKTDPDGYSWVPESFTDKNANYAGLLRAYPTFPDSSPPVAKDWESHYQITHVHVLVVEVAGPP</sequence>
<gene>
    <name evidence="1" type="ORF">B9Z19DRAFT_1120161</name>
</gene>
<evidence type="ECO:0000313" key="2">
    <source>
        <dbReference type="Proteomes" id="UP000244722"/>
    </source>
</evidence>
<keyword evidence="2" id="KW-1185">Reference proteome</keyword>
<dbReference type="STRING" id="42251.A0A2T7A533"/>
<dbReference type="OrthoDB" id="2426273at2759"/>
<dbReference type="AlphaFoldDB" id="A0A2T7A533"/>
<reference evidence="1 2" key="1">
    <citation type="submission" date="2017-04" db="EMBL/GenBank/DDBJ databases">
        <title>Draft genome sequence of Tuber borchii Vittad., a whitish edible truffle.</title>
        <authorList>
            <consortium name="DOE Joint Genome Institute"/>
            <person name="Murat C."/>
            <person name="Kuo A."/>
            <person name="Barry K.W."/>
            <person name="Clum A."/>
            <person name="Dockter R.B."/>
            <person name="Fauchery L."/>
            <person name="Iotti M."/>
            <person name="Kohler A."/>
            <person name="Labutti K."/>
            <person name="Lindquist E.A."/>
            <person name="Lipzen A."/>
            <person name="Ohm R.A."/>
            <person name="Wang M."/>
            <person name="Grigoriev I.V."/>
            <person name="Zambonelli A."/>
            <person name="Martin F.M."/>
        </authorList>
    </citation>
    <scope>NUCLEOTIDE SEQUENCE [LARGE SCALE GENOMIC DNA]</scope>
    <source>
        <strain evidence="1 2">Tbo3840</strain>
    </source>
</reference>
<comment type="caution">
    <text evidence="1">The sequence shown here is derived from an EMBL/GenBank/DDBJ whole genome shotgun (WGS) entry which is preliminary data.</text>
</comment>